<reference evidence="1" key="1">
    <citation type="journal article" date="2023" name="G3 (Bethesda)">
        <title>A reference genome for the long-term kleptoplast-retaining sea slug Elysia crispata morphotype clarki.</title>
        <authorList>
            <person name="Eastman K.E."/>
            <person name="Pendleton A.L."/>
            <person name="Shaikh M.A."/>
            <person name="Suttiyut T."/>
            <person name="Ogas R."/>
            <person name="Tomko P."/>
            <person name="Gavelis G."/>
            <person name="Widhalm J.R."/>
            <person name="Wisecaver J.H."/>
        </authorList>
    </citation>
    <scope>NUCLEOTIDE SEQUENCE</scope>
    <source>
        <strain evidence="1">ECLA1</strain>
    </source>
</reference>
<gene>
    <name evidence="1" type="ORF">RRG08_023803</name>
</gene>
<proteinExistence type="predicted"/>
<comment type="caution">
    <text evidence="1">The sequence shown here is derived from an EMBL/GenBank/DDBJ whole genome shotgun (WGS) entry which is preliminary data.</text>
</comment>
<dbReference type="EMBL" id="JAWDGP010003216">
    <property type="protein sequence ID" value="KAK3776451.1"/>
    <property type="molecule type" value="Genomic_DNA"/>
</dbReference>
<dbReference type="AlphaFoldDB" id="A0AAE0ZWV6"/>
<keyword evidence="2" id="KW-1185">Reference proteome</keyword>
<accession>A0AAE0ZWV6</accession>
<evidence type="ECO:0000313" key="1">
    <source>
        <dbReference type="EMBL" id="KAK3776451.1"/>
    </source>
</evidence>
<protein>
    <submittedName>
        <fullName evidence="1">Uncharacterized protein</fullName>
    </submittedName>
</protein>
<organism evidence="1 2">
    <name type="scientific">Elysia crispata</name>
    <name type="common">lettuce slug</name>
    <dbReference type="NCBI Taxonomy" id="231223"/>
    <lineage>
        <taxon>Eukaryota</taxon>
        <taxon>Metazoa</taxon>
        <taxon>Spiralia</taxon>
        <taxon>Lophotrochozoa</taxon>
        <taxon>Mollusca</taxon>
        <taxon>Gastropoda</taxon>
        <taxon>Heterobranchia</taxon>
        <taxon>Euthyneura</taxon>
        <taxon>Panpulmonata</taxon>
        <taxon>Sacoglossa</taxon>
        <taxon>Placobranchoidea</taxon>
        <taxon>Plakobranchidae</taxon>
        <taxon>Elysia</taxon>
    </lineage>
</organism>
<sequence>MFENLILTQPSIYLHRCATPYDCSRLTTTPNPSSSTVFQRNVFSGIQPLLFNNFERIIERPKTGFRDDEARGIIFVLPIMPN</sequence>
<evidence type="ECO:0000313" key="2">
    <source>
        <dbReference type="Proteomes" id="UP001283361"/>
    </source>
</evidence>
<dbReference type="Proteomes" id="UP001283361">
    <property type="component" value="Unassembled WGS sequence"/>
</dbReference>
<name>A0AAE0ZWV6_9GAST</name>